<feature type="chain" id="PRO_5046814708" evidence="4">
    <location>
        <begin position="24"/>
        <end position="538"/>
    </location>
</feature>
<protein>
    <submittedName>
        <fullName evidence="6">ABC transporter substrate-binding protein</fullName>
    </submittedName>
</protein>
<organism evidence="6 7">
    <name type="scientific">Blautia stercoris</name>
    <dbReference type="NCBI Taxonomy" id="871664"/>
    <lineage>
        <taxon>Bacteria</taxon>
        <taxon>Bacillati</taxon>
        <taxon>Bacillota</taxon>
        <taxon>Clostridia</taxon>
        <taxon>Lachnospirales</taxon>
        <taxon>Lachnospiraceae</taxon>
        <taxon>Blautia</taxon>
    </lineage>
</organism>
<evidence type="ECO:0000256" key="3">
    <source>
        <dbReference type="ARBA" id="ARBA00022729"/>
    </source>
</evidence>
<dbReference type="PROSITE" id="PS01040">
    <property type="entry name" value="SBP_BACTERIAL_5"/>
    <property type="match status" value="1"/>
</dbReference>
<dbReference type="InterPro" id="IPR039424">
    <property type="entry name" value="SBP_5"/>
</dbReference>
<comment type="caution">
    <text evidence="6">The sequence shown here is derived from an EMBL/GenBank/DDBJ whole genome shotgun (WGS) entry which is preliminary data.</text>
</comment>
<evidence type="ECO:0000313" key="6">
    <source>
        <dbReference type="EMBL" id="MBC8628624.1"/>
    </source>
</evidence>
<feature type="domain" description="Solute-binding protein family 5" evidence="5">
    <location>
        <begin position="99"/>
        <end position="453"/>
    </location>
</feature>
<dbReference type="EMBL" id="JACRTP010000003">
    <property type="protein sequence ID" value="MBC8628624.1"/>
    <property type="molecule type" value="Genomic_DNA"/>
</dbReference>
<evidence type="ECO:0000259" key="5">
    <source>
        <dbReference type="Pfam" id="PF00496"/>
    </source>
</evidence>
<comment type="similarity">
    <text evidence="2">Belongs to the bacterial solute-binding protein 5 family.</text>
</comment>
<dbReference type="Gene3D" id="3.10.105.10">
    <property type="entry name" value="Dipeptide-binding Protein, Domain 3"/>
    <property type="match status" value="1"/>
</dbReference>
<gene>
    <name evidence="6" type="ORF">H8712_08340</name>
</gene>
<dbReference type="CDD" id="cd00995">
    <property type="entry name" value="PBP2_NikA_DppA_OppA_like"/>
    <property type="match status" value="1"/>
</dbReference>
<dbReference type="Gene3D" id="3.90.76.10">
    <property type="entry name" value="Dipeptide-binding Protein, Domain 1"/>
    <property type="match status" value="1"/>
</dbReference>
<evidence type="ECO:0000256" key="2">
    <source>
        <dbReference type="ARBA" id="ARBA00005695"/>
    </source>
</evidence>
<dbReference type="RefSeq" id="WP_187558616.1">
    <property type="nucleotide sequence ID" value="NZ_JACRTP010000003.1"/>
</dbReference>
<proteinExistence type="inferred from homology"/>
<dbReference type="PIRSF" id="PIRSF002741">
    <property type="entry name" value="MppA"/>
    <property type="match status" value="1"/>
</dbReference>
<dbReference type="Pfam" id="PF00496">
    <property type="entry name" value="SBP_bac_5"/>
    <property type="match status" value="1"/>
</dbReference>
<evidence type="ECO:0000313" key="7">
    <source>
        <dbReference type="Proteomes" id="UP000661649"/>
    </source>
</evidence>
<sequence length="538" mass="60005">MKRITKLASVVALTVVLAASLMACGGKDPVAEDDSKTASDKSTAATETSGKDTFTYAISGDPTETVNVITTSDRWGLSTVKMIYSPLYMNNADGINWFLAKDCEVSDDNKTYTFSLRDDVKWSDGEPFTADDVVFTYEAMEKEENLGWAYSQLVYDQGAIKVEKKDDYTVSFTFPFETPTAMEMLSQIFIMPEHIYKDVTDFEHNDYNMNSVGTGPYKLVDYQSGSYLKFEANENYYKGEPAIKNVVFQIIENADTAILALQNGEVDAYQLTPQQVKKLDLDANNLTAYSYSEGRIGYLQFNCNRVTDENVRKALLFAMDKKAMDDAAYESDEYYSIPYTFLPTNSQFYTEEGVEKYDQDVEKAKSMLKDAGVSNLKLKLGYSSSDPVQSAQALLIQEQLKEVGVEVELAGGDATAVSNAMKDPNNEYDMYLGGYIMGIDPDTFSSLFKNGAAYNSMHYSGYDTIDQLFEEGFSETDESARKETYAKLQAAIQDTGAFYPIISNNKILVVNNRIQGVKEAGLVPVYTFEDTSNLKIAK</sequence>
<dbReference type="PANTHER" id="PTHR30290">
    <property type="entry name" value="PERIPLASMIC BINDING COMPONENT OF ABC TRANSPORTER"/>
    <property type="match status" value="1"/>
</dbReference>
<dbReference type="InterPro" id="IPR030678">
    <property type="entry name" value="Peptide/Ni-bd"/>
</dbReference>
<dbReference type="InterPro" id="IPR000914">
    <property type="entry name" value="SBP_5_dom"/>
</dbReference>
<keyword evidence="3 4" id="KW-0732">Signal</keyword>
<feature type="signal peptide" evidence="4">
    <location>
        <begin position="1"/>
        <end position="23"/>
    </location>
</feature>
<dbReference type="Gene3D" id="3.40.190.10">
    <property type="entry name" value="Periplasmic binding protein-like II"/>
    <property type="match status" value="1"/>
</dbReference>
<dbReference type="SUPFAM" id="SSF53850">
    <property type="entry name" value="Periplasmic binding protein-like II"/>
    <property type="match status" value="1"/>
</dbReference>
<evidence type="ECO:0000256" key="4">
    <source>
        <dbReference type="SAM" id="SignalP"/>
    </source>
</evidence>
<reference evidence="6 7" key="1">
    <citation type="submission" date="2020-08" db="EMBL/GenBank/DDBJ databases">
        <title>Genome public.</title>
        <authorList>
            <person name="Liu C."/>
            <person name="Sun Q."/>
        </authorList>
    </citation>
    <scope>NUCLEOTIDE SEQUENCE [LARGE SCALE GENOMIC DNA]</scope>
    <source>
        <strain evidence="6 7">3_YM_SP_D4_24.mj</strain>
    </source>
</reference>
<accession>A0ABR7PB53</accession>
<comment type="subcellular location">
    <subcellularLocation>
        <location evidence="1">Cell membrane</location>
        <topology evidence="1">Lipid-anchor</topology>
    </subcellularLocation>
</comment>
<dbReference type="Proteomes" id="UP000661649">
    <property type="component" value="Unassembled WGS sequence"/>
</dbReference>
<keyword evidence="7" id="KW-1185">Reference proteome</keyword>
<dbReference type="InterPro" id="IPR023765">
    <property type="entry name" value="SBP_5_CS"/>
</dbReference>
<name>A0ABR7PB53_9FIRM</name>
<dbReference type="PROSITE" id="PS51257">
    <property type="entry name" value="PROKAR_LIPOPROTEIN"/>
    <property type="match status" value="1"/>
</dbReference>
<evidence type="ECO:0000256" key="1">
    <source>
        <dbReference type="ARBA" id="ARBA00004193"/>
    </source>
</evidence>
<dbReference type="PANTHER" id="PTHR30290:SF59">
    <property type="entry name" value="OLIGOPEPTIDE ABC TRANSPORTER,SUBSTRATE-BINDING PROTEIN"/>
    <property type="match status" value="1"/>
</dbReference>